<gene>
    <name evidence="1" type="ORF">VM1G_10256</name>
</gene>
<reference evidence="1" key="1">
    <citation type="submission" date="2014-12" db="EMBL/GenBank/DDBJ databases">
        <title>Genome Sequence of Valsa Canker Pathogens Uncovers a Specific Adaption of Colonization on Woody Bark.</title>
        <authorList>
            <person name="Yin Z."/>
            <person name="Liu H."/>
            <person name="Gao X."/>
            <person name="Li Z."/>
            <person name="Song N."/>
            <person name="Ke X."/>
            <person name="Dai Q."/>
            <person name="Wu Y."/>
            <person name="Sun Y."/>
            <person name="Xu J.-R."/>
            <person name="Kang Z.K."/>
            <person name="Wang L."/>
            <person name="Huang L."/>
        </authorList>
    </citation>
    <scope>NUCLEOTIDE SEQUENCE [LARGE SCALE GENOMIC DNA]</scope>
    <source>
        <strain evidence="1">03-8</strain>
    </source>
</reference>
<name>A0A194VHR0_CYTMA</name>
<keyword evidence="2" id="KW-1185">Reference proteome</keyword>
<organism evidence="1 2">
    <name type="scientific">Cytospora mali</name>
    <name type="common">Apple Valsa canker fungus</name>
    <name type="synonym">Valsa mali</name>
    <dbReference type="NCBI Taxonomy" id="578113"/>
    <lineage>
        <taxon>Eukaryota</taxon>
        <taxon>Fungi</taxon>
        <taxon>Dikarya</taxon>
        <taxon>Ascomycota</taxon>
        <taxon>Pezizomycotina</taxon>
        <taxon>Sordariomycetes</taxon>
        <taxon>Sordariomycetidae</taxon>
        <taxon>Diaporthales</taxon>
        <taxon>Cytosporaceae</taxon>
        <taxon>Cytospora</taxon>
    </lineage>
</organism>
<dbReference type="PANTHER" id="PTHR38790">
    <property type="entry name" value="2EXR DOMAIN-CONTAINING PROTEIN-RELATED"/>
    <property type="match status" value="1"/>
</dbReference>
<dbReference type="Proteomes" id="UP000078559">
    <property type="component" value="Unassembled WGS sequence"/>
</dbReference>
<evidence type="ECO:0008006" key="3">
    <source>
        <dbReference type="Google" id="ProtNLM"/>
    </source>
</evidence>
<protein>
    <recommendedName>
        <fullName evidence="3">F-box domain-containing protein</fullName>
    </recommendedName>
</protein>
<proteinExistence type="predicted"/>
<evidence type="ECO:0000313" key="1">
    <source>
        <dbReference type="EMBL" id="KUI63532.1"/>
    </source>
</evidence>
<sequence>MPVTTHSQVRLSTISLFELPREVRARIFKFVLSSLRSTTWSPRGNKFPGDVFPLNKRHARALMGCSPAYMGLLLSCKELHDEAASILYSTVEMDLLGNSEAEKAAFKIGLHNLKYIRHITIEFRHYAGTKAAWHETPEGTLGAWRVAKFLRFLQLAGVRLETVTLKAPWHRMDCMGGGMSAHAGCISLEPLLKDPYLFSNVENLLFPDFLVLCPMRGHNFLNTPQRNRPLSEEEKDGILSRLRLEREVIDPSKPFQRTAAPFPNGFFVACNERESVLLEDTLCLPAEREWNNMVQEHMALLKSCGFL</sequence>
<dbReference type="OrthoDB" id="2951834at2759"/>
<dbReference type="AlphaFoldDB" id="A0A194VHR0"/>
<dbReference type="EMBL" id="KN796113">
    <property type="protein sequence ID" value="KUI63532.1"/>
    <property type="molecule type" value="Genomic_DNA"/>
</dbReference>
<accession>A0A194VHR0</accession>
<evidence type="ECO:0000313" key="2">
    <source>
        <dbReference type="Proteomes" id="UP000078559"/>
    </source>
</evidence>